<dbReference type="AlphaFoldDB" id="A0ABD1XSS9"/>
<comment type="caution">
    <text evidence="1">The sequence shown here is derived from an EMBL/GenBank/DDBJ whole genome shotgun (WGS) entry which is preliminary data.</text>
</comment>
<evidence type="ECO:0000313" key="1">
    <source>
        <dbReference type="EMBL" id="KAL2612017.1"/>
    </source>
</evidence>
<accession>A0ABD1XSS9</accession>
<dbReference type="EMBL" id="JBHFFA010000007">
    <property type="protein sequence ID" value="KAL2612017.1"/>
    <property type="molecule type" value="Genomic_DNA"/>
</dbReference>
<protein>
    <submittedName>
        <fullName evidence="1">Uncharacterized protein</fullName>
    </submittedName>
</protein>
<sequence>MVAQLVVASAGSTECSGGRKFVPLSPRVFFALNFVTHLRYRYKSVLPFKQFLESSVVERLATTSRSVRFTIARQSLDCSLTIAEHVRALLPSRREAYEDWYRPSFQPVSNSSWRELNSAGRFIEINARG</sequence>
<keyword evidence="2" id="KW-1185">Reference proteome</keyword>
<gene>
    <name evidence="1" type="ORF">R1flu_023709</name>
</gene>
<organism evidence="1 2">
    <name type="scientific">Riccia fluitans</name>
    <dbReference type="NCBI Taxonomy" id="41844"/>
    <lineage>
        <taxon>Eukaryota</taxon>
        <taxon>Viridiplantae</taxon>
        <taxon>Streptophyta</taxon>
        <taxon>Embryophyta</taxon>
        <taxon>Marchantiophyta</taxon>
        <taxon>Marchantiopsida</taxon>
        <taxon>Marchantiidae</taxon>
        <taxon>Marchantiales</taxon>
        <taxon>Ricciaceae</taxon>
        <taxon>Riccia</taxon>
    </lineage>
</organism>
<dbReference type="Proteomes" id="UP001605036">
    <property type="component" value="Unassembled WGS sequence"/>
</dbReference>
<reference evidence="1 2" key="1">
    <citation type="submission" date="2024-09" db="EMBL/GenBank/DDBJ databases">
        <title>Chromosome-scale assembly of Riccia fluitans.</title>
        <authorList>
            <person name="Paukszto L."/>
            <person name="Sawicki J."/>
            <person name="Karawczyk K."/>
            <person name="Piernik-Szablinska J."/>
            <person name="Szczecinska M."/>
            <person name="Mazdziarz M."/>
        </authorList>
    </citation>
    <scope>NUCLEOTIDE SEQUENCE [LARGE SCALE GENOMIC DNA]</scope>
    <source>
        <strain evidence="1">Rf_01</strain>
        <tissue evidence="1">Aerial parts of the thallus</tissue>
    </source>
</reference>
<name>A0ABD1XSS9_9MARC</name>
<evidence type="ECO:0000313" key="2">
    <source>
        <dbReference type="Proteomes" id="UP001605036"/>
    </source>
</evidence>
<proteinExistence type="predicted"/>